<dbReference type="AlphaFoldDB" id="A0A9P6RLI4"/>
<reference evidence="2" key="1">
    <citation type="journal article" date="2020" name="Fungal Divers.">
        <title>Resolving the Mortierellaceae phylogeny through synthesis of multi-gene phylogenetics and phylogenomics.</title>
        <authorList>
            <person name="Vandepol N."/>
            <person name="Liber J."/>
            <person name="Desiro A."/>
            <person name="Na H."/>
            <person name="Kennedy M."/>
            <person name="Barry K."/>
            <person name="Grigoriev I.V."/>
            <person name="Miller A.N."/>
            <person name="O'Donnell K."/>
            <person name="Stajich J.E."/>
            <person name="Bonito G."/>
        </authorList>
    </citation>
    <scope>NUCLEOTIDE SEQUENCE</scope>
    <source>
        <strain evidence="2">REB-010B</strain>
    </source>
</reference>
<accession>A0A9P6RLI4</accession>
<feature type="compositionally biased region" description="Acidic residues" evidence="1">
    <location>
        <begin position="249"/>
        <end position="259"/>
    </location>
</feature>
<organism evidence="2 3">
    <name type="scientific">Dissophora globulifera</name>
    <dbReference type="NCBI Taxonomy" id="979702"/>
    <lineage>
        <taxon>Eukaryota</taxon>
        <taxon>Fungi</taxon>
        <taxon>Fungi incertae sedis</taxon>
        <taxon>Mucoromycota</taxon>
        <taxon>Mortierellomycotina</taxon>
        <taxon>Mortierellomycetes</taxon>
        <taxon>Mortierellales</taxon>
        <taxon>Mortierellaceae</taxon>
        <taxon>Dissophora</taxon>
    </lineage>
</organism>
<keyword evidence="3" id="KW-1185">Reference proteome</keyword>
<dbReference type="PANTHER" id="PTHR21521">
    <property type="entry name" value="AMUN, ISOFORM A"/>
    <property type="match status" value="1"/>
</dbReference>
<dbReference type="EMBL" id="JAAAIP010000198">
    <property type="protein sequence ID" value="KAG0322987.1"/>
    <property type="molecule type" value="Genomic_DNA"/>
</dbReference>
<dbReference type="PANTHER" id="PTHR21521:SF0">
    <property type="entry name" value="AMUN, ISOFORM A"/>
    <property type="match status" value="1"/>
</dbReference>
<feature type="compositionally biased region" description="Low complexity" evidence="1">
    <location>
        <begin position="269"/>
        <end position="286"/>
    </location>
</feature>
<name>A0A9P6RLI4_9FUNG</name>
<proteinExistence type="predicted"/>
<feature type="compositionally biased region" description="Basic and acidic residues" evidence="1">
    <location>
        <begin position="218"/>
        <end position="229"/>
    </location>
</feature>
<comment type="caution">
    <text evidence="2">The sequence shown here is derived from an EMBL/GenBank/DDBJ whole genome shotgun (WGS) entry which is preliminary data.</text>
</comment>
<evidence type="ECO:0000313" key="2">
    <source>
        <dbReference type="EMBL" id="KAG0322987.1"/>
    </source>
</evidence>
<sequence length="286" mass="31163">MLFNSTDITLWESILAQYPEALEHHVASKKDDSLLLLDHWYQITLPSLLAKRKPKCIDSDELCQLMSWKLKRGKFRPSLAKLAASNADADVKRISQDAFALIASDIKAAITKMAELKGVGPATASAILCAGAPCKVPFMADETMDSVPGLGTIAYTIPYYLKFATKVIEKADQLKAKGSTVDSPHLVEKVLWADYMLNKYGVQRKGLDSASLKTKATTQKEQENSKEVSELAGNGKNGKRSAKRNTETLEAEEGAGEVEDTLRKKAKKSAAPLASTVASRSSRSRS</sequence>
<evidence type="ECO:0000256" key="1">
    <source>
        <dbReference type="SAM" id="MobiDB-lite"/>
    </source>
</evidence>
<protein>
    <submittedName>
        <fullName evidence="2">Uncharacterized protein</fullName>
    </submittedName>
</protein>
<dbReference type="Proteomes" id="UP000738325">
    <property type="component" value="Unassembled WGS sequence"/>
</dbReference>
<dbReference type="OrthoDB" id="8249012at2759"/>
<evidence type="ECO:0000313" key="3">
    <source>
        <dbReference type="Proteomes" id="UP000738325"/>
    </source>
</evidence>
<gene>
    <name evidence="2" type="ORF">BGZ99_002971</name>
</gene>
<feature type="region of interest" description="Disordered" evidence="1">
    <location>
        <begin position="216"/>
        <end position="286"/>
    </location>
</feature>